<comment type="pathway">
    <text evidence="1 4">Glycan biosynthesis; trehalose biosynthesis.</text>
</comment>
<comment type="similarity">
    <text evidence="2 4">Belongs to the trehalose phosphatase family.</text>
</comment>
<protein>
    <recommendedName>
        <fullName evidence="4">Trehalose 6-phosphate phosphatase</fullName>
        <ecNumber evidence="4">3.1.3.12</ecNumber>
    </recommendedName>
</protein>
<organism evidence="5 6">
    <name type="scientific">Dyella ginsengisoli</name>
    <dbReference type="NCBI Taxonomy" id="363848"/>
    <lineage>
        <taxon>Bacteria</taxon>
        <taxon>Pseudomonadati</taxon>
        <taxon>Pseudomonadota</taxon>
        <taxon>Gammaproteobacteria</taxon>
        <taxon>Lysobacterales</taxon>
        <taxon>Rhodanobacteraceae</taxon>
        <taxon>Dyella</taxon>
    </lineage>
</organism>
<sequence>MTAPDDTPPSDLPVPPLPTPGARWALFLDVDGTLLDFHDDPAAVAVSPDLLALLQRLHAALDGALSLVSGRALTDLDRLFGPPWAMAGLHGLQLRHADGSCREHPLDTSAHAQLRQRAETLLGALDGIELEDKGIAIALHCRRSPERFEAMRDAATALADAMPGYELQAGNLVMEIKPAGMDKGRAVRELLQQPPFAGRQPIYLGDDLTDEHAFDTVARAGGCGIRVGHRRPTAAQFTLPSPAAVQHWLLRVHRALMQGATPHDTRAHGDPAERS</sequence>
<dbReference type="InterPro" id="IPR044651">
    <property type="entry name" value="OTSB-like"/>
</dbReference>
<evidence type="ECO:0000313" key="5">
    <source>
        <dbReference type="EMBL" id="MFK2903118.1"/>
    </source>
</evidence>
<dbReference type="NCBIfam" id="TIGR00685">
    <property type="entry name" value="T6PP"/>
    <property type="match status" value="1"/>
</dbReference>
<dbReference type="EMBL" id="JADIKM010000001">
    <property type="protein sequence ID" value="MFK2903118.1"/>
    <property type="molecule type" value="Genomic_DNA"/>
</dbReference>
<dbReference type="CDD" id="cd01627">
    <property type="entry name" value="HAD_TPP"/>
    <property type="match status" value="1"/>
</dbReference>
<name>A0ABW8JPR8_9GAMM</name>
<dbReference type="NCBIfam" id="TIGR01484">
    <property type="entry name" value="HAD-SF-IIB"/>
    <property type="match status" value="1"/>
</dbReference>
<dbReference type="SUPFAM" id="SSF56784">
    <property type="entry name" value="HAD-like"/>
    <property type="match status" value="1"/>
</dbReference>
<reference evidence="5 6" key="1">
    <citation type="submission" date="2020-10" db="EMBL/GenBank/DDBJ databases">
        <title>Phylogeny of dyella-like bacteria.</title>
        <authorList>
            <person name="Fu J."/>
        </authorList>
    </citation>
    <scope>NUCLEOTIDE SEQUENCE [LARGE SCALE GENOMIC DNA]</scope>
    <source>
        <strain evidence="5 6">Gsoil3046</strain>
    </source>
</reference>
<comment type="function">
    <text evidence="4">Removes the phosphate from trehalose 6-phosphate to produce free trehalose.</text>
</comment>
<dbReference type="InterPro" id="IPR036412">
    <property type="entry name" value="HAD-like_sf"/>
</dbReference>
<comment type="cofactor">
    <cofactor evidence="4">
        <name>Mg(2+)</name>
        <dbReference type="ChEBI" id="CHEBI:18420"/>
    </cofactor>
</comment>
<dbReference type="PANTHER" id="PTHR43768">
    <property type="entry name" value="TREHALOSE 6-PHOSPHATE PHOSPHATASE"/>
    <property type="match status" value="1"/>
</dbReference>
<dbReference type="RefSeq" id="WP_404630279.1">
    <property type="nucleotide sequence ID" value="NZ_JADIKM010000001.1"/>
</dbReference>
<keyword evidence="4" id="KW-0460">Magnesium</keyword>
<evidence type="ECO:0000256" key="1">
    <source>
        <dbReference type="ARBA" id="ARBA00005199"/>
    </source>
</evidence>
<gene>
    <name evidence="5" type="primary">otsB</name>
    <name evidence="5" type="ORF">ISP17_04020</name>
</gene>
<proteinExistence type="inferred from homology"/>
<evidence type="ECO:0000256" key="3">
    <source>
        <dbReference type="ARBA" id="ARBA00022801"/>
    </source>
</evidence>
<accession>A0ABW8JPR8</accession>
<dbReference type="PANTHER" id="PTHR43768:SF3">
    <property type="entry name" value="TREHALOSE 6-PHOSPHATE PHOSPHATASE"/>
    <property type="match status" value="1"/>
</dbReference>
<dbReference type="Gene3D" id="3.40.50.1000">
    <property type="entry name" value="HAD superfamily/HAD-like"/>
    <property type="match status" value="1"/>
</dbReference>
<dbReference type="InterPro" id="IPR023214">
    <property type="entry name" value="HAD_sf"/>
</dbReference>
<comment type="caution">
    <text evidence="5">The sequence shown here is derived from an EMBL/GenBank/DDBJ whole genome shotgun (WGS) entry which is preliminary data.</text>
</comment>
<keyword evidence="3 4" id="KW-0378">Hydrolase</keyword>
<evidence type="ECO:0000313" key="6">
    <source>
        <dbReference type="Proteomes" id="UP001620460"/>
    </source>
</evidence>
<evidence type="ECO:0000256" key="2">
    <source>
        <dbReference type="ARBA" id="ARBA00008770"/>
    </source>
</evidence>
<dbReference type="Proteomes" id="UP001620460">
    <property type="component" value="Unassembled WGS sequence"/>
</dbReference>
<dbReference type="Gene3D" id="3.30.70.1020">
    <property type="entry name" value="Trehalose-6-phosphate phosphatase related protein, domain 2"/>
    <property type="match status" value="1"/>
</dbReference>
<keyword evidence="6" id="KW-1185">Reference proteome</keyword>
<dbReference type="GO" id="GO:0004805">
    <property type="term" value="F:trehalose-phosphatase activity"/>
    <property type="evidence" value="ECO:0007669"/>
    <property type="project" value="UniProtKB-EC"/>
</dbReference>
<dbReference type="Pfam" id="PF02358">
    <property type="entry name" value="Trehalose_PPase"/>
    <property type="match status" value="1"/>
</dbReference>
<keyword evidence="4" id="KW-0479">Metal-binding</keyword>
<dbReference type="InterPro" id="IPR006379">
    <property type="entry name" value="HAD-SF_hydro_IIB"/>
</dbReference>
<evidence type="ECO:0000256" key="4">
    <source>
        <dbReference type="RuleBase" id="RU361117"/>
    </source>
</evidence>
<dbReference type="EC" id="3.1.3.12" evidence="4"/>
<dbReference type="InterPro" id="IPR003337">
    <property type="entry name" value="Trehalose_PPase"/>
</dbReference>
<comment type="catalytic activity">
    <reaction evidence="4">
        <text>alpha,alpha-trehalose 6-phosphate + H2O = alpha,alpha-trehalose + phosphate</text>
        <dbReference type="Rhea" id="RHEA:23420"/>
        <dbReference type="ChEBI" id="CHEBI:15377"/>
        <dbReference type="ChEBI" id="CHEBI:16551"/>
        <dbReference type="ChEBI" id="CHEBI:43474"/>
        <dbReference type="ChEBI" id="CHEBI:58429"/>
        <dbReference type="EC" id="3.1.3.12"/>
    </reaction>
</comment>